<dbReference type="CDD" id="cd12797">
    <property type="entry name" value="M23_peptidase"/>
    <property type="match status" value="1"/>
</dbReference>
<evidence type="ECO:0000259" key="8">
    <source>
        <dbReference type="Pfam" id="PF01551"/>
    </source>
</evidence>
<dbReference type="OrthoDB" id="5489603at2"/>
<dbReference type="SUPFAM" id="SSF51261">
    <property type="entry name" value="Duplicated hybrid motif"/>
    <property type="match status" value="1"/>
</dbReference>
<keyword evidence="4 7" id="KW-0812">Transmembrane</keyword>
<dbReference type="InterPro" id="IPR029020">
    <property type="entry name" value="Ammonium/urea_transptr"/>
</dbReference>
<evidence type="ECO:0000256" key="5">
    <source>
        <dbReference type="ARBA" id="ARBA00022989"/>
    </source>
</evidence>
<feature type="transmembrane region" description="Helical" evidence="7">
    <location>
        <begin position="127"/>
        <end position="149"/>
    </location>
</feature>
<gene>
    <name evidence="9" type="ORF">Ga0074115_1632</name>
</gene>
<evidence type="ECO:0000256" key="4">
    <source>
        <dbReference type="ARBA" id="ARBA00022692"/>
    </source>
</evidence>
<feature type="transmembrane region" description="Helical" evidence="7">
    <location>
        <begin position="97"/>
        <end position="120"/>
    </location>
</feature>
<dbReference type="Gene3D" id="1.10.3430.10">
    <property type="entry name" value="Ammonium transporter AmtB like domains"/>
    <property type="match status" value="1"/>
</dbReference>
<dbReference type="InterPro" id="IPR011055">
    <property type="entry name" value="Dup_hybrid_motif"/>
</dbReference>
<accession>A0A0T5Z160</accession>
<evidence type="ECO:0000256" key="7">
    <source>
        <dbReference type="SAM" id="Phobius"/>
    </source>
</evidence>
<keyword evidence="3" id="KW-1003">Cell membrane</keyword>
<reference evidence="9 10" key="1">
    <citation type="submission" date="2015-11" db="EMBL/GenBank/DDBJ databases">
        <title>The genome of Candidatus Endoriftia persephone in Ridgeia piscesae and population structure of the North Eastern Pacific vestimentiferan symbionts.</title>
        <authorList>
            <person name="Perez M."/>
            <person name="Juniper K.S."/>
        </authorList>
    </citation>
    <scope>NUCLEOTIDE SEQUENCE [LARGE SCALE GENOMIC DNA]</scope>
    <source>
        <strain evidence="9">Ind11</strain>
    </source>
</reference>
<keyword evidence="5 7" id="KW-1133">Transmembrane helix</keyword>
<dbReference type="RefSeq" id="WP_157292823.1">
    <property type="nucleotide sequence ID" value="NZ_KQ557171.1"/>
</dbReference>
<feature type="transmembrane region" description="Helical" evidence="7">
    <location>
        <begin position="20"/>
        <end position="38"/>
    </location>
</feature>
<dbReference type="AlphaFoldDB" id="A0A0T5Z160"/>
<feature type="transmembrane region" description="Helical" evidence="7">
    <location>
        <begin position="226"/>
        <end position="245"/>
    </location>
</feature>
<dbReference type="InterPro" id="IPR016047">
    <property type="entry name" value="M23ase_b-sheet_dom"/>
</dbReference>
<evidence type="ECO:0000256" key="2">
    <source>
        <dbReference type="ARBA" id="ARBA00005914"/>
    </source>
</evidence>
<comment type="subcellular location">
    <subcellularLocation>
        <location evidence="1">Cell membrane</location>
        <topology evidence="1">Multi-pass membrane protein</topology>
    </subcellularLocation>
</comment>
<comment type="similarity">
    <text evidence="2">Belongs to the urea transporter family.</text>
</comment>
<dbReference type="PANTHER" id="PTHR10464:SF4">
    <property type="entry name" value="UREA TRANSPORTER"/>
    <property type="match status" value="1"/>
</dbReference>
<feature type="transmembrane region" description="Helical" evidence="7">
    <location>
        <begin position="75"/>
        <end position="91"/>
    </location>
</feature>
<dbReference type="GO" id="GO:0015204">
    <property type="term" value="F:urea transmembrane transporter activity"/>
    <property type="evidence" value="ECO:0007669"/>
    <property type="project" value="InterPro"/>
</dbReference>
<evidence type="ECO:0000313" key="10">
    <source>
        <dbReference type="Proteomes" id="UP000051634"/>
    </source>
</evidence>
<dbReference type="Gene3D" id="2.70.70.10">
    <property type="entry name" value="Glucose Permease (Domain IIA)"/>
    <property type="match status" value="1"/>
</dbReference>
<dbReference type="EMBL" id="LDXT01000034">
    <property type="protein sequence ID" value="KRT56616.1"/>
    <property type="molecule type" value="Genomic_DNA"/>
</dbReference>
<feature type="domain" description="M23ase beta-sheet core" evidence="8">
    <location>
        <begin position="393"/>
        <end position="481"/>
    </location>
</feature>
<protein>
    <submittedName>
        <fullName evidence="9">Urea transporter</fullName>
    </submittedName>
</protein>
<evidence type="ECO:0000256" key="6">
    <source>
        <dbReference type="ARBA" id="ARBA00023136"/>
    </source>
</evidence>
<dbReference type="Pfam" id="PF03253">
    <property type="entry name" value="UT"/>
    <property type="match status" value="1"/>
</dbReference>
<feature type="transmembrane region" description="Helical" evidence="7">
    <location>
        <begin position="199"/>
        <end position="220"/>
    </location>
</feature>
<dbReference type="InterPro" id="IPR004937">
    <property type="entry name" value="Urea_transporter"/>
</dbReference>
<dbReference type="Proteomes" id="UP000051634">
    <property type="component" value="Unassembled WGS sequence"/>
</dbReference>
<evidence type="ECO:0000256" key="1">
    <source>
        <dbReference type="ARBA" id="ARBA00004651"/>
    </source>
</evidence>
<name>A0A0T5Z160_9GAMM</name>
<dbReference type="Pfam" id="PF01551">
    <property type="entry name" value="Peptidase_M23"/>
    <property type="match status" value="1"/>
</dbReference>
<feature type="transmembrane region" description="Helical" evidence="7">
    <location>
        <begin position="252"/>
        <end position="270"/>
    </location>
</feature>
<dbReference type="SMR" id="A0A0T5Z160"/>
<evidence type="ECO:0000313" key="9">
    <source>
        <dbReference type="EMBL" id="KRT56616.1"/>
    </source>
</evidence>
<feature type="transmembrane region" description="Helical" evidence="7">
    <location>
        <begin position="44"/>
        <end position="63"/>
    </location>
</feature>
<evidence type="ECO:0000256" key="3">
    <source>
        <dbReference type="ARBA" id="ARBA00022475"/>
    </source>
</evidence>
<dbReference type="GO" id="GO:0005886">
    <property type="term" value="C:plasma membrane"/>
    <property type="evidence" value="ECO:0007669"/>
    <property type="project" value="UniProtKB-SubCell"/>
</dbReference>
<proteinExistence type="inferred from homology"/>
<keyword evidence="6 7" id="KW-0472">Membrane</keyword>
<organism evidence="9 10">
    <name type="scientific">endosymbiont of Ridgeia piscesae</name>
    <dbReference type="NCBI Taxonomy" id="54398"/>
    <lineage>
        <taxon>Bacteria</taxon>
        <taxon>Pseudomonadati</taxon>
        <taxon>Pseudomonadota</taxon>
        <taxon>Gammaproteobacteria</taxon>
        <taxon>sulfur-oxidizing symbionts</taxon>
    </lineage>
</organism>
<keyword evidence="10" id="KW-1185">Reference proteome</keyword>
<dbReference type="PANTHER" id="PTHR10464">
    <property type="entry name" value="UREA TRANSPORTER"/>
    <property type="match status" value="1"/>
</dbReference>
<feature type="transmembrane region" description="Helical" evidence="7">
    <location>
        <begin position="169"/>
        <end position="192"/>
    </location>
</feature>
<sequence length="729" mass="79932">MKVHAVTTIAALRSMGEGLLRAYAAILFSSRPVVGLLFLGSSFWFPNAGMAGLIGALTGSITARLLSFPYLSRGLYIYNSLLVGLALGIVYRLDGYLLTLILLGAVLAVFLTVALADMLWRLEHLPVLSLPFVVVAFTCFFAAQAYGNLSVYLFPSAPVEPFVGGWTDAFLTALGSAFFIPHPVAGLFFFIGLLWTSRYLALLAVVGYLVGDGLLQWLSGSIHPTLGQWGGFNFILTTIAVGGIFSVPGWRSLLLAIIAAALSSLITMAVQGVLQVYGVPVLAIPFLLTTLTMLAAMRKRVATTPPYLLLEAPALPEHSYERARLVRARGAEPESVPLRAPFFGSWRVYQGFDGPHTHQPPWQHALDFIITEQGRSFRNAGHRLQDFHCFDLPVLSPCHGTVARCLDELPDNPPGEVDSNNNWGNFLLIRLDSGLYVLLAHLRQHSLTVIEGERLTPGQPVARCGNTGRSPQPHLHLHVQTTAVLGSPTHPFHLLGVTLQTTQEQIAGFHLACRPAEGELVSVVKMDGAFWRALHLPLGLQLHYRYRLDEGEWRAQRLTVSMDLTGGFRLRSGSGASARFLEEGGVLCFFERAGGKDPLLDLWLLALGLTPLADAPMSWADRPSDRLLPLAWPWWALRGLLRPLGGGLDSRYHRSREKGLWRQQGQHRLPLLPGIKQEGASVAIIDPERGCTRLSLQTADCLLEAELEEISTIEDQGIPQARISLKETY</sequence>
<comment type="caution">
    <text evidence="9">The sequence shown here is derived from an EMBL/GenBank/DDBJ whole genome shotgun (WGS) entry which is preliminary data.</text>
</comment>